<evidence type="ECO:0000313" key="2">
    <source>
        <dbReference type="Proteomes" id="UP000199136"/>
    </source>
</evidence>
<organism evidence="1 2">
    <name type="scientific">Desemzia incerta</name>
    <dbReference type="NCBI Taxonomy" id="82801"/>
    <lineage>
        <taxon>Bacteria</taxon>
        <taxon>Bacillati</taxon>
        <taxon>Bacillota</taxon>
        <taxon>Bacilli</taxon>
        <taxon>Lactobacillales</taxon>
        <taxon>Carnobacteriaceae</taxon>
        <taxon>Desemzia</taxon>
    </lineage>
</organism>
<proteinExistence type="predicted"/>
<keyword evidence="2" id="KW-1185">Reference proteome</keyword>
<evidence type="ECO:0000313" key="1">
    <source>
        <dbReference type="EMBL" id="SFQ40959.1"/>
    </source>
</evidence>
<dbReference type="OrthoDB" id="4380123at2"/>
<name>A0A1I5Y9T1_9LACT</name>
<sequence length="264" mass="29529">MCNIGFQLQQSETYKFIFAANRDESYSRPTQRAHYWPEYPDLLAGRDEMQKGTWLGITKQGKFAALTNCRQSSVGPSIDTGSEKTFITSRGALVKDFLTSSQTADEYAVHLVETRNQYDGYNLIFGNILDGHFLHYNNFDGSLSPISSGTHGLSNATLNTPWPKVKKVTAGLNQLQGSQTDITEQLFDLFADTETAKKEELPDTGLPVEFEEAASAVFIRTKEYGTVGTTVILVDQQNQVTFTERRFTENGLLEENSFSFVLDN</sequence>
<dbReference type="InterPro" id="IPR008551">
    <property type="entry name" value="TANGO2"/>
</dbReference>
<dbReference type="PANTHER" id="PTHR17985:SF8">
    <property type="entry name" value="TRANSPORT AND GOLGI ORGANIZATION PROTEIN 2 HOMOLOG"/>
    <property type="match status" value="1"/>
</dbReference>
<reference evidence="1 2" key="1">
    <citation type="submission" date="2016-10" db="EMBL/GenBank/DDBJ databases">
        <authorList>
            <person name="de Groot N.N."/>
        </authorList>
    </citation>
    <scope>NUCLEOTIDE SEQUENCE [LARGE SCALE GENOMIC DNA]</scope>
    <source>
        <strain evidence="1 2">DSM 20581</strain>
    </source>
</reference>
<gene>
    <name evidence="1" type="ORF">SAMN04488506_1854</name>
</gene>
<dbReference type="Pfam" id="PF05742">
    <property type="entry name" value="TANGO2"/>
    <property type="match status" value="1"/>
</dbReference>
<dbReference type="AlphaFoldDB" id="A0A1I5Y9T1"/>
<dbReference type="RefSeq" id="WP_092480883.1">
    <property type="nucleotide sequence ID" value="NZ_FOXW01000007.1"/>
</dbReference>
<protein>
    <submittedName>
        <fullName evidence="1">Uncharacterized conserved protein, contains NRDE domain</fullName>
    </submittedName>
</protein>
<dbReference type="EMBL" id="FOXW01000007">
    <property type="protein sequence ID" value="SFQ40959.1"/>
    <property type="molecule type" value="Genomic_DNA"/>
</dbReference>
<accession>A0A1I5Y9T1</accession>
<dbReference type="PANTHER" id="PTHR17985">
    <property type="entry name" value="SER/THR-RICH PROTEIN T10 IN DGCR REGION"/>
    <property type="match status" value="1"/>
</dbReference>
<dbReference type="Proteomes" id="UP000199136">
    <property type="component" value="Unassembled WGS sequence"/>
</dbReference>